<feature type="region of interest" description="Disordered" evidence="1">
    <location>
        <begin position="281"/>
        <end position="339"/>
    </location>
</feature>
<gene>
    <name evidence="2" type="ORF">BCR44DRAFT_29527</name>
</gene>
<evidence type="ECO:0000313" key="3">
    <source>
        <dbReference type="Proteomes" id="UP000193411"/>
    </source>
</evidence>
<evidence type="ECO:0000313" key="2">
    <source>
        <dbReference type="EMBL" id="ORZ34415.1"/>
    </source>
</evidence>
<accession>A0A1Y2HIN1</accession>
<dbReference type="EMBL" id="MCFL01000028">
    <property type="protein sequence ID" value="ORZ34415.1"/>
    <property type="molecule type" value="Genomic_DNA"/>
</dbReference>
<feature type="compositionally biased region" description="Basic and acidic residues" evidence="1">
    <location>
        <begin position="316"/>
        <end position="330"/>
    </location>
</feature>
<sequence>MGLVYNFTSDRLPPGAATTQSGAGTLITIGTPPATPGNSAVAAQSGVSFAAGASSAAMGTFAATAQSGIATGLHAPIDLLGLAPDMLARFLFTSASQPGNVMYNQAAASANPPAQHPQRTEQQLATAVALAGTGRRSRASRVAASSTVAGSQAKLPTRTVQFEFVRDKNFADPSGHYILQWVFFVVLCETMIGFLLTATFPSRPPSFCACFALHHGPGRDTTWINTTIWNEAMLDQWLTIHTGHWIALEGSLTGIHMFNRQPSLDITVTTFHGPFVYAERRQSATGGPSPSGTRAPYRPAGCPSSASERALSPPRVARDPSPSHERDRSPSHFVRGTSP</sequence>
<feature type="compositionally biased region" description="Polar residues" evidence="1">
    <location>
        <begin position="283"/>
        <end position="292"/>
    </location>
</feature>
<keyword evidence="3" id="KW-1185">Reference proteome</keyword>
<name>A0A1Y2HIN1_9FUNG</name>
<organism evidence="2 3">
    <name type="scientific">Catenaria anguillulae PL171</name>
    <dbReference type="NCBI Taxonomy" id="765915"/>
    <lineage>
        <taxon>Eukaryota</taxon>
        <taxon>Fungi</taxon>
        <taxon>Fungi incertae sedis</taxon>
        <taxon>Blastocladiomycota</taxon>
        <taxon>Blastocladiomycetes</taxon>
        <taxon>Blastocladiales</taxon>
        <taxon>Catenariaceae</taxon>
        <taxon>Catenaria</taxon>
    </lineage>
</organism>
<dbReference type="Proteomes" id="UP000193411">
    <property type="component" value="Unassembled WGS sequence"/>
</dbReference>
<proteinExistence type="predicted"/>
<protein>
    <submittedName>
        <fullName evidence="2">Uncharacterized protein</fullName>
    </submittedName>
</protein>
<reference evidence="2 3" key="1">
    <citation type="submission" date="2016-07" db="EMBL/GenBank/DDBJ databases">
        <title>Pervasive Adenine N6-methylation of Active Genes in Fungi.</title>
        <authorList>
            <consortium name="DOE Joint Genome Institute"/>
            <person name="Mondo S.J."/>
            <person name="Dannebaum R.O."/>
            <person name="Kuo R.C."/>
            <person name="Labutti K."/>
            <person name="Haridas S."/>
            <person name="Kuo A."/>
            <person name="Salamov A."/>
            <person name="Ahrendt S.R."/>
            <person name="Lipzen A."/>
            <person name="Sullivan W."/>
            <person name="Andreopoulos W.B."/>
            <person name="Clum A."/>
            <person name="Lindquist E."/>
            <person name="Daum C."/>
            <person name="Ramamoorthy G.K."/>
            <person name="Gryganskyi A."/>
            <person name="Culley D."/>
            <person name="Magnuson J.K."/>
            <person name="James T.Y."/>
            <person name="O'Malley M.A."/>
            <person name="Stajich J.E."/>
            <person name="Spatafora J.W."/>
            <person name="Visel A."/>
            <person name="Grigoriev I.V."/>
        </authorList>
    </citation>
    <scope>NUCLEOTIDE SEQUENCE [LARGE SCALE GENOMIC DNA]</scope>
    <source>
        <strain evidence="2 3">PL171</strain>
    </source>
</reference>
<evidence type="ECO:0000256" key="1">
    <source>
        <dbReference type="SAM" id="MobiDB-lite"/>
    </source>
</evidence>
<dbReference type="AlphaFoldDB" id="A0A1Y2HIN1"/>
<comment type="caution">
    <text evidence="2">The sequence shown here is derived from an EMBL/GenBank/DDBJ whole genome shotgun (WGS) entry which is preliminary data.</text>
</comment>